<dbReference type="InterPro" id="IPR043129">
    <property type="entry name" value="ATPase_NBD"/>
</dbReference>
<dbReference type="Gene3D" id="3.30.420.40">
    <property type="match status" value="2"/>
</dbReference>
<dbReference type="RefSeq" id="WP_275468330.1">
    <property type="nucleotide sequence ID" value="NZ_CP110232.1"/>
</dbReference>
<name>A0AAF0CTE5_9ENTE</name>
<dbReference type="Pfam" id="PF00480">
    <property type="entry name" value="ROK"/>
    <property type="match status" value="1"/>
</dbReference>
<dbReference type="Proteomes" id="UP001179647">
    <property type="component" value="Chromosome"/>
</dbReference>
<dbReference type="CDD" id="cd24152">
    <property type="entry name" value="ASKHA_NBD_ROK-like"/>
    <property type="match status" value="1"/>
</dbReference>
<evidence type="ECO:0000313" key="2">
    <source>
        <dbReference type="EMBL" id="WEG72529.1"/>
    </source>
</evidence>
<sequence length="298" mass="32267">MANYLCIDIGGTAIKYAQSDEKGKLEKVASCPTPDSLSGLLSKVQTLASERATNISGVAISMPGLLDSETGHIVHGGALTYLEDINIRQLFRDRLPGIPLHIENDGKCSAIGEKQFGELQGIENGVVLVFGTGVGGGIIINNQLVKGANLSAGEFSFIRTNPMTSAYHDFFAMQGSVRVLIKNYQELSGCDQPITGEQFFEKIKEGNELALKLFDDYTKKISQQLFNIQTMLDPEVIVIGGGVSQQTILIDALEAKLVEEVSKFPIPLIKPQIRQSKLGNQANLLGALANFLEKEQLV</sequence>
<dbReference type="KEGG" id="vie:OL234_05950"/>
<dbReference type="PANTHER" id="PTHR18964:SF170">
    <property type="entry name" value="SUGAR KINASE"/>
    <property type="match status" value="1"/>
</dbReference>
<dbReference type="EMBL" id="CP110232">
    <property type="protein sequence ID" value="WEG72529.1"/>
    <property type="molecule type" value="Genomic_DNA"/>
</dbReference>
<comment type="similarity">
    <text evidence="1">Belongs to the ROK (NagC/XylR) family.</text>
</comment>
<dbReference type="InterPro" id="IPR000600">
    <property type="entry name" value="ROK"/>
</dbReference>
<accession>A0AAF0CTE5</accession>
<dbReference type="SUPFAM" id="SSF53067">
    <property type="entry name" value="Actin-like ATPase domain"/>
    <property type="match status" value="1"/>
</dbReference>
<proteinExistence type="inferred from homology"/>
<protein>
    <submittedName>
        <fullName evidence="2">ROK family protein</fullName>
    </submittedName>
</protein>
<evidence type="ECO:0000256" key="1">
    <source>
        <dbReference type="ARBA" id="ARBA00006479"/>
    </source>
</evidence>
<dbReference type="AlphaFoldDB" id="A0AAF0CTE5"/>
<organism evidence="2 3">
    <name type="scientific">Vagococcus intermedius</name>
    <dbReference type="NCBI Taxonomy" id="2991418"/>
    <lineage>
        <taxon>Bacteria</taxon>
        <taxon>Bacillati</taxon>
        <taxon>Bacillota</taxon>
        <taxon>Bacilli</taxon>
        <taxon>Lactobacillales</taxon>
        <taxon>Enterococcaceae</taxon>
        <taxon>Vagococcus</taxon>
    </lineage>
</organism>
<dbReference type="PANTHER" id="PTHR18964">
    <property type="entry name" value="ROK (REPRESSOR, ORF, KINASE) FAMILY"/>
    <property type="match status" value="1"/>
</dbReference>
<evidence type="ECO:0000313" key="3">
    <source>
        <dbReference type="Proteomes" id="UP001179647"/>
    </source>
</evidence>
<keyword evidence="3" id="KW-1185">Reference proteome</keyword>
<gene>
    <name evidence="2" type="ORF">OL234_05950</name>
</gene>
<reference evidence="2" key="1">
    <citation type="submission" date="2022-10" db="EMBL/GenBank/DDBJ databases">
        <title>Vagococcus sp. isolated from poultry meat.</title>
        <authorList>
            <person name="Johansson P."/>
            <person name="Bjorkroth J."/>
        </authorList>
    </citation>
    <scope>NUCLEOTIDE SEQUENCE</scope>
    <source>
        <strain evidence="2">STAA11</strain>
    </source>
</reference>